<protein>
    <submittedName>
        <fullName evidence="3">DUF1980 domain-containing protein</fullName>
    </submittedName>
</protein>
<reference evidence="3" key="1">
    <citation type="journal article" date="2021" name="mSystems">
        <title>Bacteria and Archaea Synergistically Convert Glycine Betaine to Biogenic Methane in the Formosa Cold Seep of the South China Sea.</title>
        <authorList>
            <person name="Li L."/>
            <person name="Zhang W."/>
            <person name="Zhang S."/>
            <person name="Song L."/>
            <person name="Sun Q."/>
            <person name="Zhang H."/>
            <person name="Xiang H."/>
            <person name="Dong X."/>
        </authorList>
    </citation>
    <scope>NUCLEOTIDE SEQUENCE</scope>
    <source>
        <strain evidence="3">ZWT</strain>
    </source>
</reference>
<dbReference type="InterPro" id="IPR048447">
    <property type="entry name" value="DUF1980_C"/>
</dbReference>
<sequence>MKKNNISLWTLILIGLIVLFLSMVVSGKIIFLIHPRMVIMVEAAIIALVLLLIYDILYKGNIKSTLSMGIFFIPLLLGFIFLNNFDLKGIMYNKPIEKHEHVHVHVHGEYEDEFLDIYNRIHHDKEVVGMNLELKGAIIKNSEGEYFITKIIMACCAADSQVIGLKCYTEGIEDYLGKICKVKGDIRLVSGEMVLYISEIEKDEKIKNLYIYR</sequence>
<feature type="transmembrane region" description="Helical" evidence="1">
    <location>
        <begin position="66"/>
        <end position="85"/>
    </location>
</feature>
<dbReference type="RefSeq" id="WP_250861036.1">
    <property type="nucleotide sequence ID" value="NZ_JAGSOJ010000004.1"/>
</dbReference>
<evidence type="ECO:0000256" key="1">
    <source>
        <dbReference type="SAM" id="Phobius"/>
    </source>
</evidence>
<evidence type="ECO:0000313" key="4">
    <source>
        <dbReference type="Proteomes" id="UP001056429"/>
    </source>
</evidence>
<dbReference type="Pfam" id="PF21537">
    <property type="entry name" value="DUF1980_C"/>
    <property type="match status" value="1"/>
</dbReference>
<keyword evidence="1" id="KW-0812">Transmembrane</keyword>
<feature type="domain" description="DUF1980" evidence="2">
    <location>
        <begin position="111"/>
        <end position="213"/>
    </location>
</feature>
<keyword evidence="1" id="KW-0472">Membrane</keyword>
<organism evidence="3 4">
    <name type="scientific">Oceanirhabdus seepicola</name>
    <dbReference type="NCBI Taxonomy" id="2828781"/>
    <lineage>
        <taxon>Bacteria</taxon>
        <taxon>Bacillati</taxon>
        <taxon>Bacillota</taxon>
        <taxon>Clostridia</taxon>
        <taxon>Eubacteriales</taxon>
        <taxon>Clostridiaceae</taxon>
        <taxon>Oceanirhabdus</taxon>
    </lineage>
</organism>
<gene>
    <name evidence="3" type="ORF">KDK92_19350</name>
</gene>
<keyword evidence="4" id="KW-1185">Reference proteome</keyword>
<dbReference type="Proteomes" id="UP001056429">
    <property type="component" value="Unassembled WGS sequence"/>
</dbReference>
<feature type="transmembrane region" description="Helical" evidence="1">
    <location>
        <begin position="37"/>
        <end position="54"/>
    </location>
</feature>
<dbReference type="AlphaFoldDB" id="A0A9J6P702"/>
<feature type="transmembrane region" description="Helical" evidence="1">
    <location>
        <begin position="6"/>
        <end position="25"/>
    </location>
</feature>
<keyword evidence="1" id="KW-1133">Transmembrane helix</keyword>
<evidence type="ECO:0000313" key="3">
    <source>
        <dbReference type="EMBL" id="MCM1991902.1"/>
    </source>
</evidence>
<accession>A0A9J6P702</accession>
<comment type="caution">
    <text evidence="3">The sequence shown here is derived from an EMBL/GenBank/DDBJ whole genome shotgun (WGS) entry which is preliminary data.</text>
</comment>
<proteinExistence type="predicted"/>
<reference evidence="3" key="2">
    <citation type="submission" date="2021-04" db="EMBL/GenBank/DDBJ databases">
        <authorList>
            <person name="Dong X."/>
        </authorList>
    </citation>
    <scope>NUCLEOTIDE SEQUENCE</scope>
    <source>
        <strain evidence="3">ZWT</strain>
    </source>
</reference>
<evidence type="ECO:0000259" key="2">
    <source>
        <dbReference type="Pfam" id="PF21537"/>
    </source>
</evidence>
<name>A0A9J6P702_9CLOT</name>
<dbReference type="EMBL" id="JAGSOJ010000004">
    <property type="protein sequence ID" value="MCM1991902.1"/>
    <property type="molecule type" value="Genomic_DNA"/>
</dbReference>